<evidence type="ECO:0000313" key="2">
    <source>
        <dbReference type="EnsemblPlants" id="KQK19306"/>
    </source>
</evidence>
<reference evidence="1" key="2">
    <citation type="submission" date="2017-06" db="EMBL/GenBank/DDBJ databases">
        <title>WGS assembly of Brachypodium distachyon.</title>
        <authorList>
            <consortium name="The International Brachypodium Initiative"/>
            <person name="Lucas S."/>
            <person name="Harmon-Smith M."/>
            <person name="Lail K."/>
            <person name="Tice H."/>
            <person name="Grimwood J."/>
            <person name="Bruce D."/>
            <person name="Barry K."/>
            <person name="Shu S."/>
            <person name="Lindquist E."/>
            <person name="Wang M."/>
            <person name="Pitluck S."/>
            <person name="Vogel J.P."/>
            <person name="Garvin D.F."/>
            <person name="Mockler T.C."/>
            <person name="Schmutz J."/>
            <person name="Rokhsar D."/>
            <person name="Bevan M.W."/>
        </authorList>
    </citation>
    <scope>NUCLEOTIDE SEQUENCE</scope>
    <source>
        <strain evidence="1">Bd21</strain>
    </source>
</reference>
<dbReference type="EnsemblPlants" id="KQK19306">
    <property type="protein sequence ID" value="KQK19306"/>
    <property type="gene ID" value="BRADI_1g47528v3"/>
</dbReference>
<proteinExistence type="predicted"/>
<dbReference type="AlphaFoldDB" id="A0A0Q3S2F3"/>
<dbReference type="Proteomes" id="UP000008810">
    <property type="component" value="Chromosome 1"/>
</dbReference>
<reference evidence="2" key="3">
    <citation type="submission" date="2018-08" db="UniProtKB">
        <authorList>
            <consortium name="EnsemblPlants"/>
        </authorList>
    </citation>
    <scope>IDENTIFICATION</scope>
    <source>
        <strain evidence="2">cv. Bd21</strain>
    </source>
</reference>
<dbReference type="KEGG" id="bdi:106866540"/>
<organism evidence="1">
    <name type="scientific">Brachypodium distachyon</name>
    <name type="common">Purple false brome</name>
    <name type="synonym">Trachynia distachya</name>
    <dbReference type="NCBI Taxonomy" id="15368"/>
    <lineage>
        <taxon>Eukaryota</taxon>
        <taxon>Viridiplantae</taxon>
        <taxon>Streptophyta</taxon>
        <taxon>Embryophyta</taxon>
        <taxon>Tracheophyta</taxon>
        <taxon>Spermatophyta</taxon>
        <taxon>Magnoliopsida</taxon>
        <taxon>Liliopsida</taxon>
        <taxon>Poales</taxon>
        <taxon>Poaceae</taxon>
        <taxon>BOP clade</taxon>
        <taxon>Pooideae</taxon>
        <taxon>Stipodae</taxon>
        <taxon>Brachypodieae</taxon>
        <taxon>Brachypodium</taxon>
    </lineage>
</organism>
<evidence type="ECO:0000313" key="3">
    <source>
        <dbReference type="Proteomes" id="UP000008810"/>
    </source>
</evidence>
<sequence length="125" mass="13958">MQEMTLPLKVTALPAAGRARASVAHQLLSRCPPLALTLRPATARLLLRLRRRTRIPPQHSIANCSTLGPDHSQGSHSNASYTVAVEQLWNIMDPEHVRWSKIGYCNRLICKLVFIADLRVEIIST</sequence>
<dbReference type="Gramene" id="KQK19306">
    <property type="protein sequence ID" value="KQK19306"/>
    <property type="gene ID" value="BRADI_1g47528v3"/>
</dbReference>
<name>A0A0Q3S2F3_BRADI</name>
<accession>A0A0Q3S2F3</accession>
<protein>
    <submittedName>
        <fullName evidence="1 2">Uncharacterized protein</fullName>
    </submittedName>
</protein>
<reference evidence="1 2" key="1">
    <citation type="journal article" date="2010" name="Nature">
        <title>Genome sequencing and analysis of the model grass Brachypodium distachyon.</title>
        <authorList>
            <consortium name="International Brachypodium Initiative"/>
        </authorList>
    </citation>
    <scope>NUCLEOTIDE SEQUENCE [LARGE SCALE GENOMIC DNA]</scope>
    <source>
        <strain evidence="1 2">Bd21</strain>
    </source>
</reference>
<gene>
    <name evidence="2" type="primary">LOC106866540</name>
    <name evidence="1" type="ORF">BRADI_1g47528v3</name>
</gene>
<dbReference type="GeneID" id="106866540"/>
<dbReference type="EMBL" id="CM000880">
    <property type="protein sequence ID" value="KQK19306.1"/>
    <property type="molecule type" value="Genomic_DNA"/>
</dbReference>
<evidence type="ECO:0000313" key="1">
    <source>
        <dbReference type="EMBL" id="KQK19306.1"/>
    </source>
</evidence>
<keyword evidence="3" id="KW-1185">Reference proteome</keyword>
<dbReference type="RefSeq" id="XP_024313752.1">
    <property type="nucleotide sequence ID" value="XM_024457984.1"/>
</dbReference>